<dbReference type="PANTHER" id="PTHR21137">
    <property type="entry name" value="ODORANT RECEPTOR"/>
    <property type="match status" value="1"/>
</dbReference>
<dbReference type="GO" id="GO:0004984">
    <property type="term" value="F:olfactory receptor activity"/>
    <property type="evidence" value="ECO:0007669"/>
    <property type="project" value="InterPro"/>
</dbReference>
<evidence type="ECO:0000256" key="1">
    <source>
        <dbReference type="ARBA" id="ARBA00004651"/>
    </source>
</evidence>
<evidence type="ECO:0000256" key="5">
    <source>
        <dbReference type="ARBA" id="ARBA00022725"/>
    </source>
</evidence>
<keyword evidence="5 10" id="KW-0552">Olfaction</keyword>
<comment type="caution">
    <text evidence="10">Lacks conserved residue(s) required for the propagation of feature annotation.</text>
</comment>
<keyword evidence="8 10" id="KW-0675">Receptor</keyword>
<keyword evidence="9 10" id="KW-0807">Transducer</keyword>
<evidence type="ECO:0000313" key="11">
    <source>
        <dbReference type="EMBL" id="KAJ3663625.1"/>
    </source>
</evidence>
<dbReference type="GO" id="GO:0005549">
    <property type="term" value="F:odorant binding"/>
    <property type="evidence" value="ECO:0007669"/>
    <property type="project" value="InterPro"/>
</dbReference>
<organism evidence="11 12">
    <name type="scientific">Zophobas morio</name>
    <dbReference type="NCBI Taxonomy" id="2755281"/>
    <lineage>
        <taxon>Eukaryota</taxon>
        <taxon>Metazoa</taxon>
        <taxon>Ecdysozoa</taxon>
        <taxon>Arthropoda</taxon>
        <taxon>Hexapoda</taxon>
        <taxon>Insecta</taxon>
        <taxon>Pterygota</taxon>
        <taxon>Neoptera</taxon>
        <taxon>Endopterygota</taxon>
        <taxon>Coleoptera</taxon>
        <taxon>Polyphaga</taxon>
        <taxon>Cucujiformia</taxon>
        <taxon>Tenebrionidae</taxon>
        <taxon>Zophobas</taxon>
    </lineage>
</organism>
<sequence>MNNVEQYNWKDNFDINIRFLRKMGLWPEGEGTYKPGFYMFYSAFMVTLFPTCHILSEIVDMYILRDNLEAVVGIIYVTLIEVMAWIKIYFVITRIQVLKERMENLKADWFQPKDRDQLLMIEPSINFWKIVYKMLLVTCFACNFFWLIPLLIRRKDEKNLPFLAWYPFDCSNSPYFEITYVYQICSTSYCTLVHTNVDTLISGFNVYIGCQFDMLSDNLRGMVEKRAKDEIQAKRNLIKCVIYHKQILSFVDGCNQFFNIILFWHLVISGVSIGITMFQLTLVAPMTSEFFSVLWYGFAIIVQIFMYCWFGNEVEARSNLVSYAAFESDWTDLPEDVKKNLIIFTTNVLEPIRISVFNFLQLSLDTFTRLLKTAYSYFALLIQLSAK</sequence>
<feature type="transmembrane region" description="Helical" evidence="10">
    <location>
        <begin position="130"/>
        <end position="152"/>
    </location>
</feature>
<dbReference type="GO" id="GO:0005886">
    <property type="term" value="C:plasma membrane"/>
    <property type="evidence" value="ECO:0007669"/>
    <property type="project" value="UniProtKB-SubCell"/>
</dbReference>
<feature type="transmembrane region" description="Helical" evidence="10">
    <location>
        <begin position="68"/>
        <end position="92"/>
    </location>
</feature>
<evidence type="ECO:0000313" key="12">
    <source>
        <dbReference type="Proteomes" id="UP001168821"/>
    </source>
</evidence>
<dbReference type="Proteomes" id="UP001168821">
    <property type="component" value="Unassembled WGS sequence"/>
</dbReference>
<evidence type="ECO:0000256" key="9">
    <source>
        <dbReference type="ARBA" id="ARBA00023224"/>
    </source>
</evidence>
<evidence type="ECO:0000256" key="6">
    <source>
        <dbReference type="ARBA" id="ARBA00022989"/>
    </source>
</evidence>
<keyword evidence="3 10" id="KW-0716">Sensory transduction</keyword>
<comment type="caution">
    <text evidence="11">The sequence shown here is derived from an EMBL/GenBank/DDBJ whole genome shotgun (WGS) entry which is preliminary data.</text>
</comment>
<reference evidence="11" key="1">
    <citation type="journal article" date="2023" name="G3 (Bethesda)">
        <title>Whole genome assemblies of Zophobas morio and Tenebrio molitor.</title>
        <authorList>
            <person name="Kaur S."/>
            <person name="Stinson S.A."/>
            <person name="diCenzo G.C."/>
        </authorList>
    </citation>
    <scope>NUCLEOTIDE SEQUENCE</scope>
    <source>
        <strain evidence="11">QUZm001</strain>
    </source>
</reference>
<dbReference type="AlphaFoldDB" id="A0AA38IWD5"/>
<accession>A0AA38IWD5</accession>
<keyword evidence="12" id="KW-1185">Reference proteome</keyword>
<proteinExistence type="inferred from homology"/>
<feature type="transmembrane region" description="Helical" evidence="10">
    <location>
        <begin position="290"/>
        <end position="310"/>
    </location>
</feature>
<feature type="transmembrane region" description="Helical" evidence="10">
    <location>
        <begin position="36"/>
        <end position="56"/>
    </location>
</feature>
<evidence type="ECO:0000256" key="10">
    <source>
        <dbReference type="RuleBase" id="RU351113"/>
    </source>
</evidence>
<feature type="transmembrane region" description="Helical" evidence="10">
    <location>
        <begin position="257"/>
        <end position="278"/>
    </location>
</feature>
<keyword evidence="4 10" id="KW-0812">Transmembrane</keyword>
<gene>
    <name evidence="11" type="ORF">Zmor_007868</name>
</gene>
<dbReference type="PANTHER" id="PTHR21137:SF35">
    <property type="entry name" value="ODORANT RECEPTOR 19A-RELATED"/>
    <property type="match status" value="1"/>
</dbReference>
<keyword evidence="6 10" id="KW-1133">Transmembrane helix</keyword>
<evidence type="ECO:0000256" key="8">
    <source>
        <dbReference type="ARBA" id="ARBA00023170"/>
    </source>
</evidence>
<keyword evidence="7 10" id="KW-0472">Membrane</keyword>
<comment type="subcellular location">
    <subcellularLocation>
        <location evidence="1 10">Cell membrane</location>
        <topology evidence="1 10">Multi-pass membrane protein</topology>
    </subcellularLocation>
</comment>
<name>A0AA38IWD5_9CUCU</name>
<dbReference type="EMBL" id="JALNTZ010000002">
    <property type="protein sequence ID" value="KAJ3663625.1"/>
    <property type="molecule type" value="Genomic_DNA"/>
</dbReference>
<keyword evidence="2" id="KW-1003">Cell membrane</keyword>
<evidence type="ECO:0000256" key="2">
    <source>
        <dbReference type="ARBA" id="ARBA00022475"/>
    </source>
</evidence>
<evidence type="ECO:0000256" key="7">
    <source>
        <dbReference type="ARBA" id="ARBA00023136"/>
    </source>
</evidence>
<dbReference type="Pfam" id="PF02949">
    <property type="entry name" value="7tm_6"/>
    <property type="match status" value="1"/>
</dbReference>
<evidence type="ECO:0000256" key="4">
    <source>
        <dbReference type="ARBA" id="ARBA00022692"/>
    </source>
</evidence>
<dbReference type="GO" id="GO:0007165">
    <property type="term" value="P:signal transduction"/>
    <property type="evidence" value="ECO:0007669"/>
    <property type="project" value="UniProtKB-KW"/>
</dbReference>
<protein>
    <recommendedName>
        <fullName evidence="10">Odorant receptor</fullName>
    </recommendedName>
</protein>
<comment type="similarity">
    <text evidence="10">Belongs to the insect chemoreceptor superfamily. Heteromeric odorant receptor channel (TC 1.A.69) family.</text>
</comment>
<evidence type="ECO:0000256" key="3">
    <source>
        <dbReference type="ARBA" id="ARBA00022606"/>
    </source>
</evidence>
<dbReference type="InterPro" id="IPR004117">
    <property type="entry name" value="7tm6_olfct_rcpt"/>
</dbReference>